<dbReference type="PANTHER" id="PTHR36221:SF1">
    <property type="entry name" value="DUF742 DOMAIN-CONTAINING PROTEIN"/>
    <property type="match status" value="1"/>
</dbReference>
<sequence length="222" mass="23814">MTSGPDDAPRQHEPTFADVMNGFSLDSGRPRKRRRWGRRRGEEAGRQEDPQSAPLPVHPSTPPPTPVPNEVAYTHGTQGDAGFAGSGYGGYQTGPIEPIRDEPLPPAVPTGASAVRPYAWTRGRTKSGFDLAIETLVSTSPQGREQLPMLQMEHRSVADLCDRPRSVAEVAALLKIPLGVARVLLGDMAGLGVVTVHQTASSTGNEPDLALMERVLSGLRRL</sequence>
<evidence type="ECO:0000256" key="1">
    <source>
        <dbReference type="SAM" id="MobiDB-lite"/>
    </source>
</evidence>
<gene>
    <name evidence="2" type="ORF">ACFQH9_10710</name>
</gene>
<dbReference type="EMBL" id="JBHSQK010000020">
    <property type="protein sequence ID" value="MFC5948745.1"/>
    <property type="molecule type" value="Genomic_DNA"/>
</dbReference>
<name>A0ABW1I5R5_9PSEU</name>
<reference evidence="3" key="1">
    <citation type="journal article" date="2019" name="Int. J. Syst. Evol. Microbiol.">
        <title>The Global Catalogue of Microorganisms (GCM) 10K type strain sequencing project: providing services to taxonomists for standard genome sequencing and annotation.</title>
        <authorList>
            <consortium name="The Broad Institute Genomics Platform"/>
            <consortium name="The Broad Institute Genome Sequencing Center for Infectious Disease"/>
            <person name="Wu L."/>
            <person name="Ma J."/>
        </authorList>
    </citation>
    <scope>NUCLEOTIDE SEQUENCE [LARGE SCALE GENOMIC DNA]</scope>
    <source>
        <strain evidence="3">CGMCC 4.7397</strain>
    </source>
</reference>
<proteinExistence type="predicted"/>
<feature type="region of interest" description="Disordered" evidence="1">
    <location>
        <begin position="1"/>
        <end position="90"/>
    </location>
</feature>
<dbReference type="RefSeq" id="WP_379565812.1">
    <property type="nucleotide sequence ID" value="NZ_JBHSQK010000020.1"/>
</dbReference>
<accession>A0ABW1I5R5</accession>
<evidence type="ECO:0000313" key="2">
    <source>
        <dbReference type="EMBL" id="MFC5948745.1"/>
    </source>
</evidence>
<evidence type="ECO:0000313" key="3">
    <source>
        <dbReference type="Proteomes" id="UP001596119"/>
    </source>
</evidence>
<keyword evidence="3" id="KW-1185">Reference proteome</keyword>
<dbReference type="PANTHER" id="PTHR36221">
    <property type="entry name" value="DUF742 DOMAIN-CONTAINING PROTEIN"/>
    <property type="match status" value="1"/>
</dbReference>
<dbReference type="Pfam" id="PF05331">
    <property type="entry name" value="DUF742"/>
    <property type="match status" value="1"/>
</dbReference>
<comment type="caution">
    <text evidence="2">The sequence shown here is derived from an EMBL/GenBank/DDBJ whole genome shotgun (WGS) entry which is preliminary data.</text>
</comment>
<feature type="compositionally biased region" description="Basic and acidic residues" evidence="1">
    <location>
        <begin position="39"/>
        <end position="49"/>
    </location>
</feature>
<organism evidence="2 3">
    <name type="scientific">Pseudonocardia lutea</name>
    <dbReference type="NCBI Taxonomy" id="2172015"/>
    <lineage>
        <taxon>Bacteria</taxon>
        <taxon>Bacillati</taxon>
        <taxon>Actinomycetota</taxon>
        <taxon>Actinomycetes</taxon>
        <taxon>Pseudonocardiales</taxon>
        <taxon>Pseudonocardiaceae</taxon>
        <taxon>Pseudonocardia</taxon>
    </lineage>
</organism>
<dbReference type="InterPro" id="IPR007995">
    <property type="entry name" value="DUF742"/>
</dbReference>
<dbReference type="Proteomes" id="UP001596119">
    <property type="component" value="Unassembled WGS sequence"/>
</dbReference>
<protein>
    <submittedName>
        <fullName evidence="2">DUF742 domain-containing protein</fullName>
    </submittedName>
</protein>
<feature type="compositionally biased region" description="Pro residues" evidence="1">
    <location>
        <begin position="56"/>
        <end position="67"/>
    </location>
</feature>